<keyword evidence="3" id="KW-1185">Reference proteome</keyword>
<proteinExistence type="predicted"/>
<name>A0A2Z7B0U7_9LAMI</name>
<organism evidence="2 3">
    <name type="scientific">Dorcoceras hygrometricum</name>
    <dbReference type="NCBI Taxonomy" id="472368"/>
    <lineage>
        <taxon>Eukaryota</taxon>
        <taxon>Viridiplantae</taxon>
        <taxon>Streptophyta</taxon>
        <taxon>Embryophyta</taxon>
        <taxon>Tracheophyta</taxon>
        <taxon>Spermatophyta</taxon>
        <taxon>Magnoliopsida</taxon>
        <taxon>eudicotyledons</taxon>
        <taxon>Gunneridae</taxon>
        <taxon>Pentapetalae</taxon>
        <taxon>asterids</taxon>
        <taxon>lamiids</taxon>
        <taxon>Lamiales</taxon>
        <taxon>Gesneriaceae</taxon>
        <taxon>Didymocarpoideae</taxon>
        <taxon>Trichosporeae</taxon>
        <taxon>Loxocarpinae</taxon>
        <taxon>Dorcoceras</taxon>
    </lineage>
</organism>
<evidence type="ECO:0000313" key="2">
    <source>
        <dbReference type="EMBL" id="KZV25127.1"/>
    </source>
</evidence>
<feature type="region of interest" description="Disordered" evidence="1">
    <location>
        <begin position="1"/>
        <end position="91"/>
    </location>
</feature>
<evidence type="ECO:0000313" key="3">
    <source>
        <dbReference type="Proteomes" id="UP000250235"/>
    </source>
</evidence>
<accession>A0A2Z7B0U7</accession>
<sequence>MCAARAHEAATGARPALASSRNERATGVDQAAPSIDNVAQPAAQPASPIVDQRPSTSRHSCGQRTSAARPARIRAASAPQLHDQRASRARGRLQLSAASCATVARRAVPLPAAMRGQRAWLSRAHVRAAGRKGRRRMRRWRGRKFKEFR</sequence>
<evidence type="ECO:0000256" key="1">
    <source>
        <dbReference type="SAM" id="MobiDB-lite"/>
    </source>
</evidence>
<protein>
    <submittedName>
        <fullName evidence="2">Uncharacterized protein</fullName>
    </submittedName>
</protein>
<dbReference type="Proteomes" id="UP000250235">
    <property type="component" value="Unassembled WGS sequence"/>
</dbReference>
<dbReference type="AlphaFoldDB" id="A0A2Z7B0U7"/>
<gene>
    <name evidence="2" type="ORF">F511_42031</name>
</gene>
<dbReference type="EMBL" id="KV012023">
    <property type="protein sequence ID" value="KZV25127.1"/>
    <property type="molecule type" value="Genomic_DNA"/>
</dbReference>
<feature type="compositionally biased region" description="Polar residues" evidence="1">
    <location>
        <begin position="53"/>
        <end position="65"/>
    </location>
</feature>
<reference evidence="2 3" key="1">
    <citation type="journal article" date="2015" name="Proc. Natl. Acad. Sci. U.S.A.">
        <title>The resurrection genome of Boea hygrometrica: A blueprint for survival of dehydration.</title>
        <authorList>
            <person name="Xiao L."/>
            <person name="Yang G."/>
            <person name="Zhang L."/>
            <person name="Yang X."/>
            <person name="Zhao S."/>
            <person name="Ji Z."/>
            <person name="Zhou Q."/>
            <person name="Hu M."/>
            <person name="Wang Y."/>
            <person name="Chen M."/>
            <person name="Xu Y."/>
            <person name="Jin H."/>
            <person name="Xiao X."/>
            <person name="Hu G."/>
            <person name="Bao F."/>
            <person name="Hu Y."/>
            <person name="Wan P."/>
            <person name="Li L."/>
            <person name="Deng X."/>
            <person name="Kuang T."/>
            <person name="Xiang C."/>
            <person name="Zhu J.K."/>
            <person name="Oliver M.J."/>
            <person name="He Y."/>
        </authorList>
    </citation>
    <scope>NUCLEOTIDE SEQUENCE [LARGE SCALE GENOMIC DNA]</scope>
    <source>
        <strain evidence="3">cv. XS01</strain>
    </source>
</reference>
<feature type="compositionally biased region" description="Low complexity" evidence="1">
    <location>
        <begin position="66"/>
        <end position="79"/>
    </location>
</feature>